<dbReference type="EMBL" id="JBBPBN010000009">
    <property type="protein sequence ID" value="KAK9032217.1"/>
    <property type="molecule type" value="Genomic_DNA"/>
</dbReference>
<accession>A0ABR2T3Z2</accession>
<organism evidence="1 2">
    <name type="scientific">Hibiscus sabdariffa</name>
    <name type="common">roselle</name>
    <dbReference type="NCBI Taxonomy" id="183260"/>
    <lineage>
        <taxon>Eukaryota</taxon>
        <taxon>Viridiplantae</taxon>
        <taxon>Streptophyta</taxon>
        <taxon>Embryophyta</taxon>
        <taxon>Tracheophyta</taxon>
        <taxon>Spermatophyta</taxon>
        <taxon>Magnoliopsida</taxon>
        <taxon>eudicotyledons</taxon>
        <taxon>Gunneridae</taxon>
        <taxon>Pentapetalae</taxon>
        <taxon>rosids</taxon>
        <taxon>malvids</taxon>
        <taxon>Malvales</taxon>
        <taxon>Malvaceae</taxon>
        <taxon>Malvoideae</taxon>
        <taxon>Hibiscus</taxon>
    </lineage>
</organism>
<evidence type="ECO:0000313" key="1">
    <source>
        <dbReference type="EMBL" id="KAK9032217.1"/>
    </source>
</evidence>
<dbReference type="Proteomes" id="UP001396334">
    <property type="component" value="Unassembled WGS sequence"/>
</dbReference>
<gene>
    <name evidence="1" type="ORF">V6N11_056492</name>
</gene>
<name>A0ABR2T3Z2_9ROSI</name>
<sequence>MWLWLEEEGYPNIVAKLIGSSARSNSRRSGFVFELSRVQESYHSTYWHFAYYCKHHGERYFFAYDPSKPIQYDQCDKEFHEHRLFSDFHRYLATCDREHITSKSQSVSCHLWFLPLIVWSCHHRE</sequence>
<keyword evidence="2" id="KW-1185">Reference proteome</keyword>
<evidence type="ECO:0000313" key="2">
    <source>
        <dbReference type="Proteomes" id="UP001396334"/>
    </source>
</evidence>
<reference evidence="1 2" key="1">
    <citation type="journal article" date="2024" name="G3 (Bethesda)">
        <title>Genome assembly of Hibiscus sabdariffa L. provides insights into metabolisms of medicinal natural products.</title>
        <authorList>
            <person name="Kim T."/>
        </authorList>
    </citation>
    <scope>NUCLEOTIDE SEQUENCE [LARGE SCALE GENOMIC DNA]</scope>
    <source>
        <strain evidence="1">TK-2024</strain>
        <tissue evidence="1">Old leaves</tissue>
    </source>
</reference>
<protein>
    <submittedName>
        <fullName evidence="1">Uncharacterized protein</fullName>
    </submittedName>
</protein>
<comment type="caution">
    <text evidence="1">The sequence shown here is derived from an EMBL/GenBank/DDBJ whole genome shotgun (WGS) entry which is preliminary data.</text>
</comment>
<proteinExistence type="predicted"/>